<dbReference type="SMART" id="SM00827">
    <property type="entry name" value="PKS_AT"/>
    <property type="match status" value="1"/>
</dbReference>
<dbReference type="Gene3D" id="3.10.129.110">
    <property type="entry name" value="Polyketide synthase dehydratase"/>
    <property type="match status" value="1"/>
</dbReference>
<keyword evidence="11" id="KW-1185">Reference proteome</keyword>
<dbReference type="CDD" id="cd00833">
    <property type="entry name" value="PKS"/>
    <property type="match status" value="1"/>
</dbReference>
<dbReference type="SUPFAM" id="SSF47336">
    <property type="entry name" value="ACP-like"/>
    <property type="match status" value="1"/>
</dbReference>
<dbReference type="GO" id="GO:1901336">
    <property type="term" value="P:lactone biosynthetic process"/>
    <property type="evidence" value="ECO:0007669"/>
    <property type="project" value="UniProtKB-ARBA"/>
</dbReference>
<dbReference type="InterPro" id="IPR032821">
    <property type="entry name" value="PKS_assoc"/>
</dbReference>
<evidence type="ECO:0000259" key="8">
    <source>
        <dbReference type="PROSITE" id="PS52004"/>
    </source>
</evidence>
<dbReference type="Pfam" id="PF14765">
    <property type="entry name" value="PS-DH"/>
    <property type="match status" value="1"/>
</dbReference>
<proteinExistence type="predicted"/>
<gene>
    <name evidence="10" type="ORF">PEX2_103850</name>
</gene>
<dbReference type="GO" id="GO:0004315">
    <property type="term" value="F:3-oxoacyl-[acyl-carrier-protein] synthase activity"/>
    <property type="evidence" value="ECO:0007669"/>
    <property type="project" value="InterPro"/>
</dbReference>
<feature type="region of interest" description="Disordered" evidence="6">
    <location>
        <begin position="1"/>
        <end position="41"/>
    </location>
</feature>
<evidence type="ECO:0000259" key="7">
    <source>
        <dbReference type="PROSITE" id="PS50075"/>
    </source>
</evidence>
<dbReference type="SUPFAM" id="SSF53901">
    <property type="entry name" value="Thiolase-like"/>
    <property type="match status" value="1"/>
</dbReference>
<dbReference type="RefSeq" id="XP_016593141.1">
    <property type="nucleotide sequence ID" value="XM_016747655.1"/>
</dbReference>
<dbReference type="Pfam" id="PF13602">
    <property type="entry name" value="ADH_zinc_N_2"/>
    <property type="match status" value="1"/>
</dbReference>
<evidence type="ECO:0000256" key="5">
    <source>
        <dbReference type="PROSITE-ProRule" id="PRU01363"/>
    </source>
</evidence>
<dbReference type="InterPro" id="IPR020806">
    <property type="entry name" value="PKS_PP-bd"/>
</dbReference>
<comment type="caution">
    <text evidence="10">The sequence shown here is derived from an EMBL/GenBank/DDBJ whole genome shotgun (WGS) entry which is preliminary data.</text>
</comment>
<dbReference type="PROSITE" id="PS52004">
    <property type="entry name" value="KS3_2"/>
    <property type="match status" value="1"/>
</dbReference>
<evidence type="ECO:0000256" key="3">
    <source>
        <dbReference type="ARBA" id="ARBA00022679"/>
    </source>
</evidence>
<feature type="region of interest" description="C-terminal hotdog fold" evidence="5">
    <location>
        <begin position="1126"/>
        <end position="1284"/>
    </location>
</feature>
<dbReference type="GO" id="GO:0006633">
    <property type="term" value="P:fatty acid biosynthetic process"/>
    <property type="evidence" value="ECO:0007669"/>
    <property type="project" value="InterPro"/>
</dbReference>
<dbReference type="Pfam" id="PF00698">
    <property type="entry name" value="Acyl_transf_1"/>
    <property type="match status" value="1"/>
</dbReference>
<dbReference type="SMART" id="SM00825">
    <property type="entry name" value="PKS_KS"/>
    <property type="match status" value="1"/>
</dbReference>
<dbReference type="Pfam" id="PF08240">
    <property type="entry name" value="ADH_N"/>
    <property type="match status" value="1"/>
</dbReference>
<dbReference type="InterPro" id="IPR014043">
    <property type="entry name" value="Acyl_transferase_dom"/>
</dbReference>
<dbReference type="PROSITE" id="PS00606">
    <property type="entry name" value="KS3_1"/>
    <property type="match status" value="1"/>
</dbReference>
<evidence type="ECO:0000313" key="10">
    <source>
        <dbReference type="EMBL" id="KGO49752.1"/>
    </source>
</evidence>
<evidence type="ECO:0000313" key="11">
    <source>
        <dbReference type="Proteomes" id="UP000030143"/>
    </source>
</evidence>
<keyword evidence="10" id="KW-0378">Hydrolase</keyword>
<dbReference type="SMART" id="SM00829">
    <property type="entry name" value="PKS_ER"/>
    <property type="match status" value="1"/>
</dbReference>
<dbReference type="InterPro" id="IPR016036">
    <property type="entry name" value="Malonyl_transacylase_ACP-bd"/>
</dbReference>
<dbReference type="Pfam" id="PF21089">
    <property type="entry name" value="PKS_DH_N"/>
    <property type="match status" value="1"/>
</dbReference>
<dbReference type="PANTHER" id="PTHR43775">
    <property type="entry name" value="FATTY ACID SYNTHASE"/>
    <property type="match status" value="1"/>
</dbReference>
<dbReference type="InterPro" id="IPR013154">
    <property type="entry name" value="ADH-like_N"/>
</dbReference>
<dbReference type="FunFam" id="3.40.50.720:FF:000209">
    <property type="entry name" value="Polyketide synthase Pks12"/>
    <property type="match status" value="1"/>
</dbReference>
<dbReference type="SMART" id="SM00823">
    <property type="entry name" value="PKS_PP"/>
    <property type="match status" value="1"/>
</dbReference>
<dbReference type="InterPro" id="IPR011032">
    <property type="entry name" value="GroES-like_sf"/>
</dbReference>
<dbReference type="Pfam" id="PF00550">
    <property type="entry name" value="PP-binding"/>
    <property type="match status" value="1"/>
</dbReference>
<dbReference type="Gene3D" id="3.40.50.720">
    <property type="entry name" value="NAD(P)-binding Rossmann-like Domain"/>
    <property type="match status" value="2"/>
</dbReference>
<dbReference type="CDD" id="cd05195">
    <property type="entry name" value="enoyl_red"/>
    <property type="match status" value="1"/>
</dbReference>
<dbReference type="InterPro" id="IPR049900">
    <property type="entry name" value="PKS_mFAS_DH"/>
</dbReference>
<dbReference type="Gene3D" id="3.30.70.3290">
    <property type="match status" value="1"/>
</dbReference>
<dbReference type="InterPro" id="IPR016035">
    <property type="entry name" value="Acyl_Trfase/lysoPLipase"/>
</dbReference>
<feature type="domain" description="Carrier" evidence="7">
    <location>
        <begin position="2310"/>
        <end position="2387"/>
    </location>
</feature>
<dbReference type="SUPFAM" id="SSF51735">
    <property type="entry name" value="NAD(P)-binding Rossmann-fold domains"/>
    <property type="match status" value="2"/>
</dbReference>
<organism evidence="10 11">
    <name type="scientific">Penicillium expansum</name>
    <name type="common">Blue mold rot fungus</name>
    <dbReference type="NCBI Taxonomy" id="27334"/>
    <lineage>
        <taxon>Eukaryota</taxon>
        <taxon>Fungi</taxon>
        <taxon>Dikarya</taxon>
        <taxon>Ascomycota</taxon>
        <taxon>Pezizomycotina</taxon>
        <taxon>Eurotiomycetes</taxon>
        <taxon>Eurotiomycetidae</taxon>
        <taxon>Eurotiales</taxon>
        <taxon>Aspergillaceae</taxon>
        <taxon>Penicillium</taxon>
    </lineage>
</organism>
<dbReference type="GO" id="GO:0030639">
    <property type="term" value="P:polyketide biosynthetic process"/>
    <property type="evidence" value="ECO:0007669"/>
    <property type="project" value="UniProtKB-ARBA"/>
</dbReference>
<evidence type="ECO:0000256" key="6">
    <source>
        <dbReference type="SAM" id="MobiDB-lite"/>
    </source>
</evidence>
<dbReference type="InterPro" id="IPR056501">
    <property type="entry name" value="NAD-bd_HRPKS_sdrA"/>
</dbReference>
<dbReference type="GO" id="GO:0016787">
    <property type="term" value="F:hydrolase activity"/>
    <property type="evidence" value="ECO:0007669"/>
    <property type="project" value="UniProtKB-KW"/>
</dbReference>
<dbReference type="GO" id="GO:0016491">
    <property type="term" value="F:oxidoreductase activity"/>
    <property type="evidence" value="ECO:0007669"/>
    <property type="project" value="InterPro"/>
</dbReference>
<dbReference type="InterPro" id="IPR014031">
    <property type="entry name" value="Ketoacyl_synth_C"/>
</dbReference>
<dbReference type="InterPro" id="IPR049551">
    <property type="entry name" value="PKS_DH_C"/>
</dbReference>
<dbReference type="InterPro" id="IPR036291">
    <property type="entry name" value="NAD(P)-bd_dom_sf"/>
</dbReference>
<dbReference type="InterPro" id="IPR050091">
    <property type="entry name" value="PKS_NRPS_Biosynth_Enz"/>
</dbReference>
<dbReference type="InterPro" id="IPR018201">
    <property type="entry name" value="Ketoacyl_synth_AS"/>
</dbReference>
<feature type="domain" description="PKS/mFAS DH" evidence="9">
    <location>
        <begin position="982"/>
        <end position="1284"/>
    </location>
</feature>
<dbReference type="InterPro" id="IPR016039">
    <property type="entry name" value="Thiolase-like"/>
</dbReference>
<accession>A0A0A2J301</accession>
<dbReference type="InterPro" id="IPR014030">
    <property type="entry name" value="Ketoacyl_synth_N"/>
</dbReference>
<dbReference type="SUPFAM" id="SSF55048">
    <property type="entry name" value="Probable ACP-binding domain of malonyl-CoA ACP transacylase"/>
    <property type="match status" value="1"/>
</dbReference>
<dbReference type="Pfam" id="PF08659">
    <property type="entry name" value="KR"/>
    <property type="match status" value="1"/>
</dbReference>
<dbReference type="SMART" id="SM00826">
    <property type="entry name" value="PKS_DH"/>
    <property type="match status" value="1"/>
</dbReference>
<keyword evidence="1" id="KW-0596">Phosphopantetheine</keyword>
<dbReference type="InterPro" id="IPR049552">
    <property type="entry name" value="PKS_DH_N"/>
</dbReference>
<protein>
    <submittedName>
        <fullName evidence="10">Acyl transferase/acyl hydrolase/lysophospholipase</fullName>
    </submittedName>
</protein>
<sequence>MIDSGSGKQLLSSVPSDSQTNGNTNEHTNGHTAGETAPTGVSQSPIAIVGLACRLPGHVHTPKDLWDLMARGGVAETKPPSTRFNLDGHYDGSKKPFTMKTPGAMFLEDVDPADFDAQFFNINHMDASSMDPQQRILMEVAYECLENAGIPVESLGGKRIGCLVGASAVDYHDMTCRDPEDRTESPTMGTGRALLSNRISHYLNVHGPSMTIDTACSSTLIALDMACLYLSANQCDGILVGGVNMYLSPERNQDMGAMRPTASATGKCHTFDANADGYVAAEAINAVFLKRLDDAVRDRDPIRAIIRGTATNSAGRTPGIAMPNDKAQAAAIRMAYANAGIPEAELSHTGYLECHGTGTLVGDPIEVNGAASVFAESKSTADPLIIGSVKSNIGHSEAAAGLSGLIKAVLAVEKGIIPGTATFITPNPKIDFEKNRVRASRNALAWPANTKKRASINSFGFGGANAHAIIEAPEYLLRDRIPKYKSTFANREGISEGFFDDSDDEDSIEDSGVLTPSLAKPTVIVLSAEDENSLKASIKRLSAHILNPAVQVELDDLAFTLSERRSKLYHRAYSLQTDTQITSDTFQLAKPLGRDLRIGFIFTGQGAQWPAMGKQLLEAFPLARSVVESLDTVLQSLPEPPSWSLVSELTEDRDSAHLRKPEFSQPLVTALQLALLAVLSQWGIRPARVVGHSSGEIAAAVAAGYLTSETAIKVAFFRGQAGKQLPPQQAVGMLAVGLSTHQIEAFIDSDDDLVQIACFNSPRSLTVSGTVAALERLRDRLQAENHFARLLQVNYAYHSKYMSSIGKRYLEMLNAHGVEASQTKSTDAVMFSSVTGAPLENPVDATYWLDNMVSQVRFDQAASEMLKGKDGVNFLVELGPSNALKGPVAQIIDAITSSIEGPPIYTSAAQRGTETLQALYHVAGRLFTAGGTVDLARVNEYSVQDPPFTLVDLPNYVWNHSKKYWHESPASKDWRARPFLKHDLLGTKVLGTPWQAPTWRNTLRLNDHPWLKDHRIGDQVVFPGAGYVAMAMEAIYQTMSLTEWTEGVPARYRFRLRDMKFFRALVLDSSYDSKVILNLTPNKSWYEYKVSSRVEDIIHDHASGLIRIETDFLDTPAPVGALAPLQTPVSARVWYKAMREAGFNFGPSFQKHLSMEYQAGQQSGRSTVSLEAPASAWPQSSYPIHPACMDGCFQTVLSSAWKGDRSAVDAALVPLSIDSLVIPWNTDLPVEAFAVAKSEFTGVGRADVAKNYSASTAVYHPVHGNLLLEMKGLRYTELDSSSPETQLAHSYGLVKWDADVSLLSETGFHQLVAGLGAEGEAAQGLIDTIAHKRPGLTVLEVDLDSEAPARSLWLDRADTVTRAACTQYQFASSDANRTVAIQNAYPSATNAEFTVSSFATAEVAVSQQFDLVVLQLPAQPGAWLGQALANLRNSLTENGIGLIVHADKRSRLDVHAATQVSEWARVWSAGVVTLVQVAPQAEADHREVYRVRFRKNDNTLGGLFDTALSQAGGWKSIPVWEPEQVPPRSKVLVLDELEQPVMSKLDGRQWAMLQLLIQNQCDLLWVTSGAQMEVSQPTQAAIIGFLRVLRNEEPLLRLISLDVESPTAKDPTVGAIDRCLHILTAAEGPRTHIDSEYVERGGIVHISRVLPDTTVNEAQKEEAMGRPAQTMELHAAPNCIRLRAERIGNIDAVRYNEVSSAPLPLETNRVEVEIYASGVNFKEVAVTVGIVPDNEHLLGGEGAGIITRVAPDVTDFKPGQRVAFFQKGSFANRIITTTQRVYPIADTMSFEEASTIPCVFMTSMYGLYRLAHLKKGDRVLIHSATGGVGLSAIQLSQYKGAEVYATAGTLEKRDFLKAQFGIPEERIFSSRTKAFAEQILACTGGKGVDVILNSLTGDLLDESWRIIADGGTMVEIGKKDILDRSSLAMEPFNRNASFRALDLSHKEITDDTIASLLADIFTLMQGGHLSPITPMHIFSFRDIPAAFRLLRSGKHIGKLVISDGPDAKVEVPVRPAPRRMSLSPDKSYLIVGGLRGLCSSLAIYLAQNGAKHLAVITRSGHEDEQSQKIVRDLHALGCQVDLLRGDISNLSHVRSAFAATRVPIGGIVQGAMVLRDRTFAGMSLDDYHTALRCKVAGTWNLHQVALEQDLSLDFFTMLSSVSGLCGSKGQANYAAGNTFLDAFASYRQRLGLVACSINLGVIQDVGYMAERDDLQDRYDAALWHAINERLLRRIFGFSILQQDKIPINKTSSANLVTGIQVPQPADSFLLRDARFAGLYLQQSGQQTQTVSDSKDIQAIFVLLRSKAEPAAVLEVTVDVLNRYLTTSLRLPEALDVARPLSTYGIDSLAAVEFRNWLRIELGVDLNTLEIVNAPSLVSICEKVILKIPNP</sequence>
<dbReference type="SUPFAM" id="SSF52151">
    <property type="entry name" value="FabD/lysophospholipase-like"/>
    <property type="match status" value="1"/>
</dbReference>
<evidence type="ECO:0000256" key="1">
    <source>
        <dbReference type="ARBA" id="ARBA00022450"/>
    </source>
</evidence>
<dbReference type="PROSITE" id="PS52019">
    <property type="entry name" value="PKS_MFAS_DH"/>
    <property type="match status" value="1"/>
</dbReference>
<feature type="region of interest" description="N-terminal hotdog fold" evidence="5">
    <location>
        <begin position="982"/>
        <end position="1113"/>
    </location>
</feature>
<dbReference type="Proteomes" id="UP000030143">
    <property type="component" value="Unassembled WGS sequence"/>
</dbReference>
<dbReference type="GO" id="GO:0031177">
    <property type="term" value="F:phosphopantetheine binding"/>
    <property type="evidence" value="ECO:0007669"/>
    <property type="project" value="InterPro"/>
</dbReference>
<evidence type="ECO:0000256" key="4">
    <source>
        <dbReference type="ARBA" id="ARBA00023268"/>
    </source>
</evidence>
<dbReference type="InterPro" id="IPR001227">
    <property type="entry name" value="Ac_transferase_dom_sf"/>
</dbReference>
<dbReference type="VEuPathDB" id="FungiDB:PEXP_079130"/>
<name>A0A0A2J301_PENEN</name>
<dbReference type="InterPro" id="IPR042104">
    <property type="entry name" value="PKS_dehydratase_sf"/>
</dbReference>
<dbReference type="InterPro" id="IPR036736">
    <property type="entry name" value="ACP-like_sf"/>
</dbReference>
<dbReference type="EMBL" id="JQFZ01000372">
    <property type="protein sequence ID" value="KGO49752.1"/>
    <property type="molecule type" value="Genomic_DNA"/>
</dbReference>
<dbReference type="SUPFAM" id="SSF50129">
    <property type="entry name" value="GroES-like"/>
    <property type="match status" value="1"/>
</dbReference>
<feature type="active site" description="Proton donor; for dehydratase activity" evidence="5">
    <location>
        <position position="1190"/>
    </location>
</feature>
<keyword evidence="3 10" id="KW-0808">Transferase</keyword>
<dbReference type="Gene3D" id="3.40.47.10">
    <property type="match status" value="1"/>
</dbReference>
<dbReference type="HOGENOM" id="CLU_000022_31_0_1"/>
<feature type="compositionally biased region" description="Polar residues" evidence="6">
    <location>
        <begin position="1"/>
        <end position="19"/>
    </location>
</feature>
<reference evidence="10 11" key="1">
    <citation type="journal article" date="2015" name="Mol. Plant Microbe Interact.">
        <title>Genome, transcriptome, and functional analyses of Penicillium expansum provide new insights into secondary metabolism and pathogenicity.</title>
        <authorList>
            <person name="Ballester A.R."/>
            <person name="Marcet-Houben M."/>
            <person name="Levin E."/>
            <person name="Sela N."/>
            <person name="Selma-Lazaro C."/>
            <person name="Carmona L."/>
            <person name="Wisniewski M."/>
            <person name="Droby S."/>
            <person name="Gonzalez-Candelas L."/>
            <person name="Gabaldon T."/>
        </authorList>
    </citation>
    <scope>NUCLEOTIDE SEQUENCE [LARGE SCALE GENOMIC DNA]</scope>
    <source>
        <strain evidence="10 11">MD-8</strain>
    </source>
</reference>
<feature type="compositionally biased region" description="Low complexity" evidence="6">
    <location>
        <begin position="20"/>
        <end position="32"/>
    </location>
</feature>
<dbReference type="Gene3D" id="3.90.180.10">
    <property type="entry name" value="Medium-chain alcohol dehydrogenases, catalytic domain"/>
    <property type="match status" value="1"/>
</dbReference>
<evidence type="ECO:0000259" key="9">
    <source>
        <dbReference type="PROSITE" id="PS52019"/>
    </source>
</evidence>
<dbReference type="PROSITE" id="PS50075">
    <property type="entry name" value="CARRIER"/>
    <property type="match status" value="1"/>
</dbReference>
<dbReference type="GeneID" id="27683075"/>
<dbReference type="InterPro" id="IPR020843">
    <property type="entry name" value="ER"/>
</dbReference>
<dbReference type="InterPro" id="IPR020841">
    <property type="entry name" value="PKS_Beta-ketoAc_synthase_dom"/>
</dbReference>
<keyword evidence="2" id="KW-0597">Phosphoprotein</keyword>
<feature type="active site" description="Proton acceptor; for dehydratase activity" evidence="5">
    <location>
        <position position="1014"/>
    </location>
</feature>
<dbReference type="InterPro" id="IPR013968">
    <property type="entry name" value="PKS_KR"/>
</dbReference>
<dbReference type="Gene3D" id="1.10.1200.10">
    <property type="entry name" value="ACP-like"/>
    <property type="match status" value="1"/>
</dbReference>
<dbReference type="GO" id="GO:0004312">
    <property type="term" value="F:fatty acid synthase activity"/>
    <property type="evidence" value="ECO:0007669"/>
    <property type="project" value="TreeGrafter"/>
</dbReference>
<dbReference type="InterPro" id="IPR009081">
    <property type="entry name" value="PP-bd_ACP"/>
</dbReference>
<dbReference type="SMART" id="SM00822">
    <property type="entry name" value="PKS_KR"/>
    <property type="match status" value="1"/>
</dbReference>
<feature type="domain" description="Ketosynthase family 3 (KS3)" evidence="8">
    <location>
        <begin position="43"/>
        <end position="472"/>
    </location>
</feature>
<dbReference type="Gene3D" id="3.40.366.10">
    <property type="entry name" value="Malonyl-Coenzyme A Acyl Carrier Protein, domain 2"/>
    <property type="match status" value="1"/>
</dbReference>
<evidence type="ECO:0000256" key="2">
    <source>
        <dbReference type="ARBA" id="ARBA00022553"/>
    </source>
</evidence>
<dbReference type="Pfam" id="PF02801">
    <property type="entry name" value="Ketoacyl-synt_C"/>
    <property type="match status" value="1"/>
</dbReference>
<dbReference type="Pfam" id="PF00109">
    <property type="entry name" value="ketoacyl-synt"/>
    <property type="match status" value="1"/>
</dbReference>
<dbReference type="InterPro" id="IPR057326">
    <property type="entry name" value="KR_dom"/>
</dbReference>
<dbReference type="Pfam" id="PF23114">
    <property type="entry name" value="NAD-bd_HRPKS_sdrA"/>
    <property type="match status" value="1"/>
</dbReference>
<dbReference type="Pfam" id="PF16197">
    <property type="entry name" value="KAsynt_C_assoc"/>
    <property type="match status" value="1"/>
</dbReference>
<keyword evidence="4" id="KW-0511">Multifunctional enzyme</keyword>
<dbReference type="PANTHER" id="PTHR43775:SF18">
    <property type="entry name" value="ENZYME, PUTATIVE (JCVI)-RELATED"/>
    <property type="match status" value="1"/>
</dbReference>
<dbReference type="STRING" id="27334.A0A0A2J301"/>
<dbReference type="InterPro" id="IPR020807">
    <property type="entry name" value="PKS_DH"/>
</dbReference>